<protein>
    <submittedName>
        <fullName evidence="2">Nucleotide-diphospho-sugar transferase</fullName>
    </submittedName>
</protein>
<keyword evidence="2" id="KW-0808">Transferase</keyword>
<dbReference type="InterPro" id="IPR029044">
    <property type="entry name" value="Nucleotide-diphossugar_trans"/>
</dbReference>
<evidence type="ECO:0000313" key="2">
    <source>
        <dbReference type="EMBL" id="MDT0681735.1"/>
    </source>
</evidence>
<dbReference type="RefSeq" id="WP_311689505.1">
    <property type="nucleotide sequence ID" value="NZ_JAVRHL010000001.1"/>
</dbReference>
<sequence>MSDAIAPAETGFVFGVSGAEYAQLAARAAQTLRAVAPDANIDIYTDAEVPDGIFDQVHKLEMSWFRPKFEALRRARFERVVYLDADMYFLADISDIFEVLEEFDFAACHNQRRNSDWSNTLWRRPIPAAFPQINGGLMGMRKSPGTLALIEETERALQDEKLDKDQPVLRELLFLSKLRLAILPPEYNFVEFRMAEAMNENHAAPRVLHHWRLRWHITHGTQQIHNIPGYMGPGLYEHIKRLVANDRNLGASKVVKVKPYADTGVLGGLRFSLERSRRKRWKRKGSSD</sequence>
<feature type="domain" description="Nucleotide-diphospho-sugar transferase" evidence="1">
    <location>
        <begin position="28"/>
        <end position="200"/>
    </location>
</feature>
<keyword evidence="3" id="KW-1185">Reference proteome</keyword>
<evidence type="ECO:0000313" key="3">
    <source>
        <dbReference type="Proteomes" id="UP001265259"/>
    </source>
</evidence>
<dbReference type="Gene3D" id="3.90.550.10">
    <property type="entry name" value="Spore Coat Polysaccharide Biosynthesis Protein SpsA, Chain A"/>
    <property type="match status" value="1"/>
</dbReference>
<name>A0ABU3DDI5_9RHOB</name>
<dbReference type="SUPFAM" id="SSF53448">
    <property type="entry name" value="Nucleotide-diphospho-sugar transferases"/>
    <property type="match status" value="1"/>
</dbReference>
<dbReference type="Pfam" id="PF03407">
    <property type="entry name" value="Nucleotid_trans"/>
    <property type="match status" value="1"/>
</dbReference>
<accession>A0ABU3DDI5</accession>
<dbReference type="Proteomes" id="UP001265259">
    <property type="component" value="Unassembled WGS sequence"/>
</dbReference>
<dbReference type="GO" id="GO:0016740">
    <property type="term" value="F:transferase activity"/>
    <property type="evidence" value="ECO:0007669"/>
    <property type="project" value="UniProtKB-KW"/>
</dbReference>
<proteinExistence type="predicted"/>
<comment type="caution">
    <text evidence="2">The sequence shown here is derived from an EMBL/GenBank/DDBJ whole genome shotgun (WGS) entry which is preliminary data.</text>
</comment>
<reference evidence="2 3" key="1">
    <citation type="submission" date="2023-09" db="EMBL/GenBank/DDBJ databases">
        <authorList>
            <person name="Rey-Velasco X."/>
        </authorList>
    </citation>
    <scope>NUCLEOTIDE SEQUENCE [LARGE SCALE GENOMIC DNA]</scope>
    <source>
        <strain evidence="2 3">F158</strain>
    </source>
</reference>
<dbReference type="InterPro" id="IPR005069">
    <property type="entry name" value="Nucl-diP-sugar_transferase"/>
</dbReference>
<evidence type="ECO:0000259" key="1">
    <source>
        <dbReference type="Pfam" id="PF03407"/>
    </source>
</evidence>
<organism evidence="2 3">
    <name type="scientific">Tropicimonas omnivorans</name>
    <dbReference type="NCBI Taxonomy" id="3075590"/>
    <lineage>
        <taxon>Bacteria</taxon>
        <taxon>Pseudomonadati</taxon>
        <taxon>Pseudomonadota</taxon>
        <taxon>Alphaproteobacteria</taxon>
        <taxon>Rhodobacterales</taxon>
        <taxon>Roseobacteraceae</taxon>
        <taxon>Tropicimonas</taxon>
    </lineage>
</organism>
<gene>
    <name evidence="2" type="ORF">RM543_03480</name>
</gene>
<dbReference type="EMBL" id="JAVRHL010000001">
    <property type="protein sequence ID" value="MDT0681735.1"/>
    <property type="molecule type" value="Genomic_DNA"/>
</dbReference>